<accession>A0A1M4WHX0</accession>
<sequence>MNFEEQLEEGLSLLHEGDYDHALDISYQLQKMEPESADGYHLEGMVFQKLNQWEKSIEALDKAIKCEKEKSGYYNLRGFAHLQLENLDEAKDDFDKAIDLDDSPAAHRNLVLYMIMSDEGNEAISYLLDRIRNNPKDVENWILMGDLMQRAGQGAKARTYYEQAQKMDPENEYIKEQLAEI</sequence>
<protein>
    <submittedName>
        <fullName evidence="4">Tetratricopeptide repeat-containing protein</fullName>
    </submittedName>
</protein>
<dbReference type="SMART" id="SM00028">
    <property type="entry name" value="TPR"/>
    <property type="match status" value="4"/>
</dbReference>
<dbReference type="PROSITE" id="PS50005">
    <property type="entry name" value="TPR"/>
    <property type="match status" value="3"/>
</dbReference>
<dbReference type="PANTHER" id="PTHR44943">
    <property type="entry name" value="CELLULOSE SYNTHASE OPERON PROTEIN C"/>
    <property type="match status" value="1"/>
</dbReference>
<dbReference type="RefSeq" id="WP_073059812.1">
    <property type="nucleotide sequence ID" value="NZ_FQUS01000003.1"/>
</dbReference>
<evidence type="ECO:0000313" key="4">
    <source>
        <dbReference type="EMBL" id="SHE80814.1"/>
    </source>
</evidence>
<organism evidence="4 5">
    <name type="scientific">Fodinibius roseus</name>
    <dbReference type="NCBI Taxonomy" id="1194090"/>
    <lineage>
        <taxon>Bacteria</taxon>
        <taxon>Pseudomonadati</taxon>
        <taxon>Balneolota</taxon>
        <taxon>Balneolia</taxon>
        <taxon>Balneolales</taxon>
        <taxon>Balneolaceae</taxon>
        <taxon>Fodinibius</taxon>
    </lineage>
</organism>
<dbReference type="InterPro" id="IPR011990">
    <property type="entry name" value="TPR-like_helical_dom_sf"/>
</dbReference>
<dbReference type="InterPro" id="IPR019734">
    <property type="entry name" value="TPR_rpt"/>
</dbReference>
<keyword evidence="1" id="KW-0677">Repeat</keyword>
<dbReference type="Gene3D" id="1.25.40.10">
    <property type="entry name" value="Tetratricopeptide repeat domain"/>
    <property type="match status" value="2"/>
</dbReference>
<proteinExistence type="predicted"/>
<evidence type="ECO:0000256" key="3">
    <source>
        <dbReference type="PROSITE-ProRule" id="PRU00339"/>
    </source>
</evidence>
<dbReference type="PANTHER" id="PTHR44943:SF8">
    <property type="entry name" value="TPR REPEAT-CONTAINING PROTEIN MJ0263"/>
    <property type="match status" value="1"/>
</dbReference>
<keyword evidence="5" id="KW-1185">Reference proteome</keyword>
<evidence type="ECO:0000313" key="5">
    <source>
        <dbReference type="Proteomes" id="UP000184041"/>
    </source>
</evidence>
<keyword evidence="2 3" id="KW-0802">TPR repeat</keyword>
<evidence type="ECO:0000256" key="1">
    <source>
        <dbReference type="ARBA" id="ARBA00022737"/>
    </source>
</evidence>
<name>A0A1M4WHX0_9BACT</name>
<reference evidence="4 5" key="1">
    <citation type="submission" date="2016-11" db="EMBL/GenBank/DDBJ databases">
        <authorList>
            <person name="Jaros S."/>
            <person name="Januszkiewicz K."/>
            <person name="Wedrychowicz H."/>
        </authorList>
    </citation>
    <scope>NUCLEOTIDE SEQUENCE [LARGE SCALE GENOMIC DNA]</scope>
    <source>
        <strain evidence="4 5">DSM 21986</strain>
    </source>
</reference>
<feature type="repeat" description="TPR" evidence="3">
    <location>
        <begin position="71"/>
        <end position="104"/>
    </location>
</feature>
<feature type="repeat" description="TPR" evidence="3">
    <location>
        <begin position="138"/>
        <end position="171"/>
    </location>
</feature>
<dbReference type="STRING" id="1194090.SAMN05443144_103225"/>
<dbReference type="Pfam" id="PF13428">
    <property type="entry name" value="TPR_14"/>
    <property type="match status" value="1"/>
</dbReference>
<dbReference type="InterPro" id="IPR013105">
    <property type="entry name" value="TPR_2"/>
</dbReference>
<gene>
    <name evidence="4" type="ORF">SAMN05443144_103225</name>
</gene>
<dbReference type="OrthoDB" id="9803982at2"/>
<dbReference type="Pfam" id="PF13181">
    <property type="entry name" value="TPR_8"/>
    <property type="match status" value="1"/>
</dbReference>
<dbReference type="AlphaFoldDB" id="A0A1M4WHX0"/>
<feature type="repeat" description="TPR" evidence="3">
    <location>
        <begin position="37"/>
        <end position="70"/>
    </location>
</feature>
<dbReference type="Pfam" id="PF07719">
    <property type="entry name" value="TPR_2"/>
    <property type="match status" value="1"/>
</dbReference>
<dbReference type="Proteomes" id="UP000184041">
    <property type="component" value="Unassembled WGS sequence"/>
</dbReference>
<evidence type="ECO:0000256" key="2">
    <source>
        <dbReference type="ARBA" id="ARBA00022803"/>
    </source>
</evidence>
<dbReference type="SUPFAM" id="SSF48452">
    <property type="entry name" value="TPR-like"/>
    <property type="match status" value="1"/>
</dbReference>
<dbReference type="InterPro" id="IPR051685">
    <property type="entry name" value="Ycf3/AcsC/BcsC/TPR_MFPF"/>
</dbReference>
<dbReference type="EMBL" id="FQUS01000003">
    <property type="protein sequence ID" value="SHE80814.1"/>
    <property type="molecule type" value="Genomic_DNA"/>
</dbReference>